<dbReference type="RefSeq" id="XP_060421530.1">
    <property type="nucleotide sequence ID" value="XM_060580400.1"/>
</dbReference>
<comment type="caution">
    <text evidence="2">The sequence shown here is derived from an EMBL/GenBank/DDBJ whole genome shotgun (WGS) entry which is preliminary data.</text>
</comment>
<keyword evidence="3" id="KW-1185">Reference proteome</keyword>
<name>A0AAJ0A5A8_9PEZI</name>
<reference evidence="2" key="1">
    <citation type="submission" date="2021-06" db="EMBL/GenBank/DDBJ databases">
        <title>Comparative genomics, transcriptomics and evolutionary studies reveal genomic signatures of adaptation to plant cell wall in hemibiotrophic fungi.</title>
        <authorList>
            <consortium name="DOE Joint Genome Institute"/>
            <person name="Baroncelli R."/>
            <person name="Diaz J.F."/>
            <person name="Benocci T."/>
            <person name="Peng M."/>
            <person name="Battaglia E."/>
            <person name="Haridas S."/>
            <person name="Andreopoulos W."/>
            <person name="Labutti K."/>
            <person name="Pangilinan J."/>
            <person name="Floch G.L."/>
            <person name="Makela M.R."/>
            <person name="Henrissat B."/>
            <person name="Grigoriev I.V."/>
            <person name="Crouch J.A."/>
            <person name="De Vries R.P."/>
            <person name="Sukno S.A."/>
            <person name="Thon M.R."/>
        </authorList>
    </citation>
    <scope>NUCLEOTIDE SEQUENCE</scope>
    <source>
        <strain evidence="2">CBS 193.32</strain>
    </source>
</reference>
<dbReference type="GeneID" id="85464926"/>
<dbReference type="EMBL" id="JAHMHR010000122">
    <property type="protein sequence ID" value="KAK1656766.1"/>
    <property type="molecule type" value="Genomic_DNA"/>
</dbReference>
<gene>
    <name evidence="2" type="ORF">BDP55DRAFT_739169</name>
</gene>
<proteinExistence type="predicted"/>
<protein>
    <submittedName>
        <fullName evidence="2">Uncharacterized protein</fullName>
    </submittedName>
</protein>
<sequence length="363" mass="41527">MDAKSAIIHATFVSFPILRRSRSYAVPDPTPFPILRRSRSCALTKSAWLQNLHGCKLYITASSAIQTTYDMESWRLLSVATLEIHEESRPGTMSIALCVKKRDFDTLRLDGEDSLREDRDEVIKVLATRAVQRFGKDPVRSDPLLRSLARMALPLRPMHRCRVLLEAALYYAQRLTGETEEEEWQKLCSVQLATFQSSDAIPRAEPRKRRREEDFASRERSKKRRGEIAQPLAAKMPDVQAIPNFIGTFLFVGLTRSSVRQKDINVAMTAAFEMHFAPQAFQDFTLLLTIDKDTGEILREALSWPLDKLEIYLGRWLTDAVRAAADSDVRFLYPHDNNEDMILELGLGFQHGREMSHAVFPMR</sequence>
<organism evidence="2 3">
    <name type="scientific">Colletotrichum godetiae</name>
    <dbReference type="NCBI Taxonomy" id="1209918"/>
    <lineage>
        <taxon>Eukaryota</taxon>
        <taxon>Fungi</taxon>
        <taxon>Dikarya</taxon>
        <taxon>Ascomycota</taxon>
        <taxon>Pezizomycotina</taxon>
        <taxon>Sordariomycetes</taxon>
        <taxon>Hypocreomycetidae</taxon>
        <taxon>Glomerellales</taxon>
        <taxon>Glomerellaceae</taxon>
        <taxon>Colletotrichum</taxon>
        <taxon>Colletotrichum acutatum species complex</taxon>
    </lineage>
</organism>
<evidence type="ECO:0000313" key="3">
    <source>
        <dbReference type="Proteomes" id="UP001224890"/>
    </source>
</evidence>
<dbReference type="AlphaFoldDB" id="A0AAJ0A5A8"/>
<evidence type="ECO:0000256" key="1">
    <source>
        <dbReference type="SAM" id="MobiDB-lite"/>
    </source>
</evidence>
<dbReference type="Proteomes" id="UP001224890">
    <property type="component" value="Unassembled WGS sequence"/>
</dbReference>
<feature type="region of interest" description="Disordered" evidence="1">
    <location>
        <begin position="201"/>
        <end position="229"/>
    </location>
</feature>
<evidence type="ECO:0000313" key="2">
    <source>
        <dbReference type="EMBL" id="KAK1656766.1"/>
    </source>
</evidence>
<accession>A0AAJ0A5A8</accession>